<dbReference type="Gene3D" id="3.60.21.70">
    <property type="entry name" value="PhoD-like phosphatase"/>
    <property type="match status" value="1"/>
</dbReference>
<feature type="domain" description="BPP" evidence="2">
    <location>
        <begin position="1043"/>
        <end position="1409"/>
    </location>
</feature>
<dbReference type="Gene3D" id="2.60.40.380">
    <property type="entry name" value="Purple acid phosphatase-like, N-terminal"/>
    <property type="match status" value="1"/>
</dbReference>
<evidence type="ECO:0000259" key="2">
    <source>
        <dbReference type="PROSITE" id="PS51662"/>
    </source>
</evidence>
<dbReference type="InterPro" id="IPR018511">
    <property type="entry name" value="Hemolysin-typ_Ca-bd_CS"/>
</dbReference>
<dbReference type="Pfam" id="PF09423">
    <property type="entry name" value="PhoD"/>
    <property type="match status" value="1"/>
</dbReference>
<evidence type="ECO:0000313" key="4">
    <source>
        <dbReference type="Proteomes" id="UP000249794"/>
    </source>
</evidence>
<dbReference type="Gene3D" id="3.40.720.10">
    <property type="entry name" value="Alkaline Phosphatase, subunit A"/>
    <property type="match status" value="2"/>
</dbReference>
<dbReference type="InterPro" id="IPR011049">
    <property type="entry name" value="Serralysin-like_metalloprot_C"/>
</dbReference>
<dbReference type="InterPro" id="IPR052900">
    <property type="entry name" value="Phospholipid_Metab_Enz"/>
</dbReference>
<dbReference type="InterPro" id="IPR011042">
    <property type="entry name" value="6-blade_b-propeller_TolB-like"/>
</dbReference>
<dbReference type="Pfam" id="PF16655">
    <property type="entry name" value="PhoD_N"/>
    <property type="match status" value="1"/>
</dbReference>
<dbReference type="InterPro" id="IPR032093">
    <property type="entry name" value="PhoD_N"/>
</dbReference>
<proteinExistence type="predicted"/>
<dbReference type="Proteomes" id="UP000249794">
    <property type="component" value="Unassembled WGS sequence"/>
</dbReference>
<dbReference type="Pfam" id="PF02333">
    <property type="entry name" value="Phytase"/>
    <property type="match status" value="1"/>
</dbReference>
<dbReference type="InterPro" id="IPR038607">
    <property type="entry name" value="PhoD-like_sf"/>
</dbReference>
<dbReference type="Gene3D" id="2.150.10.10">
    <property type="entry name" value="Serralysin-like metalloprotease, C-terminal"/>
    <property type="match status" value="2"/>
</dbReference>
<dbReference type="InterPro" id="IPR001343">
    <property type="entry name" value="Hemolysn_Ca-bd"/>
</dbReference>
<sequence>MAPQNIVISLDGATFSILQDYLTNDQLDSDTGLGYLAKTGIFLPSTPATASLTAPGHIELATGSIAANNDINSNFFHPVASPFESGISGFGAPIGRYDIHGEGAGESEVLTAEPLWLRLQEEGKTVVAATFPGADGADITLPGTGDLIQSSELRTVDYTLPFGSFAGIEAQGFSLEAADFAVAADQAEADLGLSSFSEVKVADLEAIAASQLFGGSDQGYAMQVAAIDTTDDSTANYDEVIVYDANQGIENATNELKVGSAFLSAENSLGLFYFEGSNNVVGTAYDLTRLDPTLSTVHIVRTSANNIPRNAAVIDNVDDINNNVGFWQPQSDFRIPERLSPGLEDFSDLELESVYLDLVESFVDYQTDIFLRSIRQTPNADLALGYLQQPDGAEHQFLLTDPRQPTNFKDASSIGAGQDPAVVERFAENVLFSYQVASNAVQRIIDEVGVDENGIPNSNIMVVSDHGFTPFHTAVAMDNILANAGFDPDQVRAVTSGPAVNIYINLEGREPDGTVSPEEYVGLQQQVVETLTSIQDENATYAPDGAVALFDKIYERPIPPSPTAEDIINATNGFIGQDTGDVFALLTPGYNFDGFQPEVSRQGDTAPAEGDAFFSVPNFYGMHGYDANLTSMEAAFIAAGPDFAPENFQGLDRLQNIDIAPTVLDLLGVEPADTVQGTSLLPAAPDMTRQNVSGVKFIGEAIVPNDLQVQETQVGGLSGLAYNSVFDVYYALSDDRSNIDPARFYTLSIDLSDGVLEDADISFIDVDTLLDANGKPFAPDSIDPEGIVYDNRNSLYISSEGNASNLINPFVNQFSVAGEQLGELPIPELFLPTTDQSSGIRNNLSLESLTITPDQKFLYTATEDALFQDGPDADVDQPSLSRILKYDLATGELVASFVYEVEAVPEAPDPADGFRTNGLVELLATDNNGTLLALERGFSAGVGNTVKLFEIQTQGALDVLGIDNLFREEPLDDDGEVIPPGPFSINPAVTKRELRDIERDFDIEPDNLEALAFGPKLPDGRQSLIIASDNNFSDTQRTQFLAFALDLKATPAALPVVETPLTQDDEDAATPLKGDSDDPAIWVNPVNGDDSLVITTLKDGGLATFDLQGSIVQTILPAPFGEIRYNNVDLVYGFELGGETVDLAVVSDRANDTLAIFKINPDNQQLEDVTDGNILETIFGVDDGEATAYGLATYTSPVSGTSYAFVTQADGNQVAQLALSEDNGKVTANVVRTLQLPTPTGDPEDSQSEGLVVDQELGFLYVSLEAEVGILKFSAEPTGGDSFEVIQPIGADYLVPDIEGLNIYYGADGSGYLIANSQGDSSYAVFSREGTNEYLGSFVVGGNGSIDQVNESDGLDVVNTPLGSAFPNGLLVLQDGANDPQNVVEDDDELENNSTNFKFVPWDSVANSFENPLDIDVDSFDPRNPSPQSLVNGVASGDVTQDSIVLWTRSTFPGKVTFEYSTDADFGTVTGTVTATVTDITEPVKVGVTGLDSNTEYFYRVTDAAGAQKVGRFETAAVTGEQTGLNFGVVGDWRGEIAPYPAIANVAEKNLDFFLLHGDTIYADDGSPAVLNPDGSPDEQVTSIAEFRAKHDEVYGDRFGKNFWAEVRASTAVYATIDDHEVTNDFAGAQLIGTDERFLAAFPGDDPNALINDSTLYENGLQVFQKYNPIQDEFYGETGDLVTAGERKLYRYNTFGSDAASFTLDTRSFRDPSIPAPVDFTDPEQLASVLAATFIPGRTLLGDAQKADLKADLLDAQAKDITWKFVMVPEPFQNLFPGVNTDAWDGYNAERTELLKFIEGSGIDNVVFVAADVHMTTVNNVTYQEEPFGEIIATDTFEITTGAVAYEDPTGQFLGEIFTAGNPELRAFYDSLPIAPDLDDLPNDKDDFVEAAINSTLLAPLGYDPIGLDNNLPQAEGLIDATLLQGDYYVGHSSSWAEFEIDPVTQKLTVTTWGIDGYSEEELLANPEAIINQTPTILSQFEVNPQGTLSGGTETDDTLVDGDGNSKLAGLGGNDLIAGGLGDDVILGGDGDDVLRGDHNSRSAQTGEAGGDDLIYGGAGNDRIGGKSGNDRLFGNAGDDQIWGDDGDDIIRGGRGNDILTGDNFSGAQGIDTFVLALGEGSDTITDFEVGTDLIGLAGGLSFGQISISQQNNQTAIAFADETLAVLQGVSASLLGESSFTVV</sequence>
<dbReference type="InterPro" id="IPR027372">
    <property type="entry name" value="Phytase-like_dom"/>
</dbReference>
<dbReference type="InterPro" id="IPR029052">
    <property type="entry name" value="Metallo-depent_PP-like"/>
</dbReference>
<dbReference type="PANTHER" id="PTHR43606">
    <property type="entry name" value="PHOSPHATASE, PUTATIVE (AFU_ORTHOLOGUE AFUA_6G08710)-RELATED"/>
    <property type="match status" value="1"/>
</dbReference>
<dbReference type="InterPro" id="IPR002591">
    <property type="entry name" value="Phosphodiest/P_Trfase"/>
</dbReference>
<dbReference type="SUPFAM" id="SSF56300">
    <property type="entry name" value="Metallo-dependent phosphatases"/>
    <property type="match status" value="1"/>
</dbReference>
<dbReference type="SUPFAM" id="SSF53649">
    <property type="entry name" value="Alkaline phosphatase-like"/>
    <property type="match status" value="1"/>
</dbReference>
<dbReference type="SUPFAM" id="SSF75011">
    <property type="entry name" value="3-carboxy-cis,cis-mucoante lactonizing enzyme"/>
    <property type="match status" value="1"/>
</dbReference>
<dbReference type="EMBL" id="QBMP01000077">
    <property type="protein sequence ID" value="PZO56276.1"/>
    <property type="molecule type" value="Genomic_DNA"/>
</dbReference>
<organism evidence="3 4">
    <name type="scientific">Phormidesmis priestleyi</name>
    <dbReference type="NCBI Taxonomy" id="268141"/>
    <lineage>
        <taxon>Bacteria</taxon>
        <taxon>Bacillati</taxon>
        <taxon>Cyanobacteriota</taxon>
        <taxon>Cyanophyceae</taxon>
        <taxon>Leptolyngbyales</taxon>
        <taxon>Leptolyngbyaceae</taxon>
        <taxon>Phormidesmis</taxon>
    </lineage>
</organism>
<dbReference type="SUPFAM" id="SSF50956">
    <property type="entry name" value="Thermostable phytase (3-phytase)"/>
    <property type="match status" value="1"/>
</dbReference>
<dbReference type="GO" id="GO:0005509">
    <property type="term" value="F:calcium ion binding"/>
    <property type="evidence" value="ECO:0007669"/>
    <property type="project" value="InterPro"/>
</dbReference>
<dbReference type="PRINTS" id="PR00313">
    <property type="entry name" value="CABNDNGRPT"/>
</dbReference>
<evidence type="ECO:0000313" key="3">
    <source>
        <dbReference type="EMBL" id="PZO56276.1"/>
    </source>
</evidence>
<dbReference type="PROSITE" id="PS00330">
    <property type="entry name" value="HEMOLYSIN_CALCIUM"/>
    <property type="match status" value="1"/>
</dbReference>
<name>A0A2W4XGE5_9CYAN</name>
<gene>
    <name evidence="3" type="ORF">DCF15_09220</name>
</gene>
<dbReference type="Gene3D" id="2.120.10.30">
    <property type="entry name" value="TolB, C-terminal domain"/>
    <property type="match status" value="1"/>
</dbReference>
<reference evidence="3 4" key="2">
    <citation type="submission" date="2018-06" db="EMBL/GenBank/DDBJ databases">
        <title>Metagenomic assembly of (sub)arctic Cyanobacteria and their associated microbiome from non-axenic cultures.</title>
        <authorList>
            <person name="Baurain D."/>
        </authorList>
    </citation>
    <scope>NUCLEOTIDE SEQUENCE [LARGE SCALE GENOMIC DNA]</scope>
    <source>
        <strain evidence="3">ULC027bin1</strain>
    </source>
</reference>
<dbReference type="Pfam" id="PF00353">
    <property type="entry name" value="HemolysinCabind"/>
    <property type="match status" value="2"/>
</dbReference>
<dbReference type="InterPro" id="IPR018946">
    <property type="entry name" value="PhoD-like_MPP"/>
</dbReference>
<dbReference type="InterPro" id="IPR003431">
    <property type="entry name" value="B-propeller_Phytase"/>
</dbReference>
<protein>
    <recommendedName>
        <fullName evidence="2">BPP domain-containing protein</fullName>
    </recommendedName>
</protein>
<dbReference type="GO" id="GO:0016158">
    <property type="term" value="F:inositol hexakisphosphate 3-phosphatase activity"/>
    <property type="evidence" value="ECO:0007669"/>
    <property type="project" value="InterPro"/>
</dbReference>
<feature type="region of interest" description="Disordered" evidence="1">
    <location>
        <begin position="2036"/>
        <end position="2057"/>
    </location>
</feature>
<dbReference type="InterPro" id="IPR017850">
    <property type="entry name" value="Alkaline_phosphatase_core_sf"/>
</dbReference>
<dbReference type="Pfam" id="PF13449">
    <property type="entry name" value="Phytase-like"/>
    <property type="match status" value="1"/>
</dbReference>
<reference evidence="4" key="1">
    <citation type="submission" date="2018-04" db="EMBL/GenBank/DDBJ databases">
        <authorList>
            <person name="Cornet L."/>
        </authorList>
    </citation>
    <scope>NUCLEOTIDE SEQUENCE [LARGE SCALE GENOMIC DNA]</scope>
</reference>
<dbReference type="SUPFAM" id="SSF51120">
    <property type="entry name" value="beta-Roll"/>
    <property type="match status" value="1"/>
</dbReference>
<evidence type="ECO:0000256" key="1">
    <source>
        <dbReference type="SAM" id="MobiDB-lite"/>
    </source>
</evidence>
<accession>A0A2W4XGE5</accession>
<dbReference type="PROSITE" id="PS51662">
    <property type="entry name" value="BP_PHYTASE"/>
    <property type="match status" value="1"/>
</dbReference>
<dbReference type="PANTHER" id="PTHR43606:SF2">
    <property type="entry name" value="ALKALINE PHOSPHATASE FAMILY PROTEIN (AFU_ORTHOLOGUE AFUA_5G03860)"/>
    <property type="match status" value="1"/>
</dbReference>
<comment type="caution">
    <text evidence="3">The sequence shown here is derived from an EMBL/GenBank/DDBJ whole genome shotgun (WGS) entry which is preliminary data.</text>
</comment>
<dbReference type="Pfam" id="PF01663">
    <property type="entry name" value="Phosphodiest"/>
    <property type="match status" value="2"/>
</dbReference>